<dbReference type="RefSeq" id="WP_101058211.1">
    <property type="nucleotide sequence ID" value="NZ_CAWQVT010000041.1"/>
</dbReference>
<name>A0A379Z070_9GAMM</name>
<dbReference type="EMBL" id="UGYO01000001">
    <property type="protein sequence ID" value="SUI53076.1"/>
    <property type="molecule type" value="Genomic_DNA"/>
</dbReference>
<sequence>MSRIERWFALLLVSILLTGSLAAIPKAHSQQVSLVPVSASIPLAVQGDNSQGLFLKTLTDSQEPTLPKQKSTHLAPSAELVLRLPSLESLQSHALHVFPQAQTRAPPFSLI</sequence>
<dbReference type="AlphaFoldDB" id="A0A379Z070"/>
<evidence type="ECO:0000313" key="2">
    <source>
        <dbReference type="Proteomes" id="UP000254069"/>
    </source>
</evidence>
<gene>
    <name evidence="1" type="ORF">NCTC10738_00728</name>
</gene>
<accession>A0A379Z070</accession>
<reference evidence="1 2" key="1">
    <citation type="submission" date="2018-06" db="EMBL/GenBank/DDBJ databases">
        <authorList>
            <consortium name="Pathogen Informatics"/>
            <person name="Doyle S."/>
        </authorList>
    </citation>
    <scope>NUCLEOTIDE SEQUENCE [LARGE SCALE GENOMIC DNA]</scope>
    <source>
        <strain evidence="1 2">NCTC10738</strain>
    </source>
</reference>
<keyword evidence="2" id="KW-1185">Reference proteome</keyword>
<proteinExistence type="predicted"/>
<dbReference type="Proteomes" id="UP000254069">
    <property type="component" value="Unassembled WGS sequence"/>
</dbReference>
<organism evidence="1 2">
    <name type="scientific">Shewanella algae</name>
    <dbReference type="NCBI Taxonomy" id="38313"/>
    <lineage>
        <taxon>Bacteria</taxon>
        <taxon>Pseudomonadati</taxon>
        <taxon>Pseudomonadota</taxon>
        <taxon>Gammaproteobacteria</taxon>
        <taxon>Alteromonadales</taxon>
        <taxon>Shewanellaceae</taxon>
        <taxon>Shewanella</taxon>
    </lineage>
</organism>
<protein>
    <submittedName>
        <fullName evidence="1">Uncharacterized protein</fullName>
    </submittedName>
</protein>
<evidence type="ECO:0000313" key="1">
    <source>
        <dbReference type="EMBL" id="SUI53076.1"/>
    </source>
</evidence>